<dbReference type="EMBL" id="BKCJ010581227">
    <property type="protein sequence ID" value="GFB23233.1"/>
    <property type="molecule type" value="Genomic_DNA"/>
</dbReference>
<comment type="caution">
    <text evidence="1">The sequence shown here is derived from an EMBL/GenBank/DDBJ whole genome shotgun (WGS) entry which is preliminary data.</text>
</comment>
<proteinExistence type="predicted"/>
<reference evidence="1" key="1">
    <citation type="journal article" date="2019" name="Sci. Rep.">
        <title>Draft genome of Tanacetum cinerariifolium, the natural source of mosquito coil.</title>
        <authorList>
            <person name="Yamashiro T."/>
            <person name="Shiraishi A."/>
            <person name="Satake H."/>
            <person name="Nakayama K."/>
        </authorList>
    </citation>
    <scope>NUCLEOTIDE SEQUENCE</scope>
</reference>
<organism evidence="1">
    <name type="scientific">Tanacetum cinerariifolium</name>
    <name type="common">Dalmatian daisy</name>
    <name type="synonym">Chrysanthemum cinerariifolium</name>
    <dbReference type="NCBI Taxonomy" id="118510"/>
    <lineage>
        <taxon>Eukaryota</taxon>
        <taxon>Viridiplantae</taxon>
        <taxon>Streptophyta</taxon>
        <taxon>Embryophyta</taxon>
        <taxon>Tracheophyta</taxon>
        <taxon>Spermatophyta</taxon>
        <taxon>Magnoliopsida</taxon>
        <taxon>eudicotyledons</taxon>
        <taxon>Gunneridae</taxon>
        <taxon>Pentapetalae</taxon>
        <taxon>asterids</taxon>
        <taxon>campanulids</taxon>
        <taxon>Asterales</taxon>
        <taxon>Asteraceae</taxon>
        <taxon>Asteroideae</taxon>
        <taxon>Anthemideae</taxon>
        <taxon>Anthemidinae</taxon>
        <taxon>Tanacetum</taxon>
    </lineage>
</organism>
<evidence type="ECO:0000313" key="1">
    <source>
        <dbReference type="EMBL" id="GFB23233.1"/>
    </source>
</evidence>
<gene>
    <name evidence="1" type="ORF">Tci_695204</name>
</gene>
<accession>A0A699L7T4</accession>
<name>A0A699L7T4_TANCI</name>
<protein>
    <submittedName>
        <fullName evidence="1">Uncharacterized protein</fullName>
    </submittedName>
</protein>
<sequence>MYSEMLDCGNKKGRERNLQYWGHTWVEANACLLLVCRSIQLPATEGIVKVPESQLTTTFRHSELSYMIKDPNGKVLTMDDFLKLPVWNGTIVSKGDPIPNDQCPSLRTSPPLEAGKLIPEKSLAQRIAPNLVDEIITSIPKDTTENADIRPKMANAEREVVQLSENTRIPIPSVTIIQPSAHAEHDDTQENVEFSDGEFFCVIVLRFVPEWGLRDDLRVFSFKARKELVSHLATPVEEEFLSGLSNVEVVRHAY</sequence>
<dbReference type="AlphaFoldDB" id="A0A699L7T4"/>